<name>A0A915B1J1_PARUN</name>
<evidence type="ECO:0000256" key="1">
    <source>
        <dbReference type="SAM" id="MobiDB-lite"/>
    </source>
</evidence>
<protein>
    <submittedName>
        <fullName evidence="3">Hyaluronan/mRNA-binding protein domain-containing protein</fullName>
    </submittedName>
</protein>
<dbReference type="Proteomes" id="UP000887569">
    <property type="component" value="Unplaced"/>
</dbReference>
<dbReference type="AlphaFoldDB" id="A0A915B1J1"/>
<proteinExistence type="predicted"/>
<feature type="region of interest" description="Disordered" evidence="1">
    <location>
        <begin position="1"/>
        <end position="23"/>
    </location>
</feature>
<sequence>GGRGGGFVRPMEGEQDQNTDDTNALLVNGDQNTEFVGGFGGGYRGGYRGGRGGYRGGDGERFPFRGGRGGRGRQFERISGSDRA</sequence>
<accession>A0A915B1J1</accession>
<evidence type="ECO:0000313" key="3">
    <source>
        <dbReference type="WBParaSite" id="PgR020_g065_t03"/>
    </source>
</evidence>
<reference evidence="3" key="1">
    <citation type="submission" date="2022-11" db="UniProtKB">
        <authorList>
            <consortium name="WormBaseParasite"/>
        </authorList>
    </citation>
    <scope>IDENTIFICATION</scope>
</reference>
<evidence type="ECO:0000313" key="2">
    <source>
        <dbReference type="Proteomes" id="UP000887569"/>
    </source>
</evidence>
<feature type="region of interest" description="Disordered" evidence="1">
    <location>
        <begin position="53"/>
        <end position="84"/>
    </location>
</feature>
<organism evidence="2 3">
    <name type="scientific">Parascaris univalens</name>
    <name type="common">Nematode worm</name>
    <dbReference type="NCBI Taxonomy" id="6257"/>
    <lineage>
        <taxon>Eukaryota</taxon>
        <taxon>Metazoa</taxon>
        <taxon>Ecdysozoa</taxon>
        <taxon>Nematoda</taxon>
        <taxon>Chromadorea</taxon>
        <taxon>Rhabditida</taxon>
        <taxon>Spirurina</taxon>
        <taxon>Ascaridomorpha</taxon>
        <taxon>Ascaridoidea</taxon>
        <taxon>Ascarididae</taxon>
        <taxon>Parascaris</taxon>
    </lineage>
</organism>
<feature type="compositionally biased region" description="Basic and acidic residues" evidence="1">
    <location>
        <begin position="73"/>
        <end position="84"/>
    </location>
</feature>
<dbReference type="WBParaSite" id="PgR020_g065_t03">
    <property type="protein sequence ID" value="PgR020_g065_t03"/>
    <property type="gene ID" value="PgR020_g065"/>
</dbReference>
<keyword evidence="2" id="KW-1185">Reference proteome</keyword>